<name>A0AAV6SY64_SOLSE</name>
<comment type="caution">
    <text evidence="1">The sequence shown here is derived from an EMBL/GenBank/DDBJ whole genome shotgun (WGS) entry which is preliminary data.</text>
</comment>
<reference evidence="1 2" key="1">
    <citation type="journal article" date="2021" name="Sci. Rep.">
        <title>Chromosome anchoring in Senegalese sole (Solea senegalensis) reveals sex-associated markers and genome rearrangements in flatfish.</title>
        <authorList>
            <person name="Guerrero-Cozar I."/>
            <person name="Gomez-Garrido J."/>
            <person name="Berbel C."/>
            <person name="Martinez-Blanch J.F."/>
            <person name="Alioto T."/>
            <person name="Claros M.G."/>
            <person name="Gagnaire P.A."/>
            <person name="Manchado M."/>
        </authorList>
    </citation>
    <scope>NUCLEOTIDE SEQUENCE [LARGE SCALE GENOMIC DNA]</scope>
    <source>
        <strain evidence="1">Sse05_10M</strain>
    </source>
</reference>
<gene>
    <name evidence="1" type="ORF">JOB18_048290</name>
</gene>
<dbReference type="AlphaFoldDB" id="A0AAV6SY64"/>
<keyword evidence="2" id="KW-1185">Reference proteome</keyword>
<proteinExistence type="predicted"/>
<dbReference type="Proteomes" id="UP000693946">
    <property type="component" value="Linkage Group LG11"/>
</dbReference>
<evidence type="ECO:0000313" key="1">
    <source>
        <dbReference type="EMBL" id="KAG7521427.1"/>
    </source>
</evidence>
<organism evidence="1 2">
    <name type="scientific">Solea senegalensis</name>
    <name type="common">Senegalese sole</name>
    <dbReference type="NCBI Taxonomy" id="28829"/>
    <lineage>
        <taxon>Eukaryota</taxon>
        <taxon>Metazoa</taxon>
        <taxon>Chordata</taxon>
        <taxon>Craniata</taxon>
        <taxon>Vertebrata</taxon>
        <taxon>Euteleostomi</taxon>
        <taxon>Actinopterygii</taxon>
        <taxon>Neopterygii</taxon>
        <taxon>Teleostei</taxon>
        <taxon>Neoteleostei</taxon>
        <taxon>Acanthomorphata</taxon>
        <taxon>Carangaria</taxon>
        <taxon>Pleuronectiformes</taxon>
        <taxon>Pleuronectoidei</taxon>
        <taxon>Soleidae</taxon>
        <taxon>Solea</taxon>
    </lineage>
</organism>
<evidence type="ECO:0000313" key="2">
    <source>
        <dbReference type="Proteomes" id="UP000693946"/>
    </source>
</evidence>
<protein>
    <submittedName>
        <fullName evidence="1">Uncharacterized protein</fullName>
    </submittedName>
</protein>
<accession>A0AAV6SY64</accession>
<sequence>MVRFTLKKLAVQANSKQQIHQSSMVECVSRRRPLDEANYSGGEKRSATDCRPLNIVEDAGLRDVLCLATAKPSYTLPSWGTIGKLHMLAQ</sequence>
<dbReference type="EMBL" id="JAGKHQ010000003">
    <property type="protein sequence ID" value="KAG7521427.1"/>
    <property type="molecule type" value="Genomic_DNA"/>
</dbReference>